<dbReference type="InterPro" id="IPR036282">
    <property type="entry name" value="Glutathione-S-Trfase_C_sf"/>
</dbReference>
<dbReference type="GO" id="GO:0004364">
    <property type="term" value="F:glutathione transferase activity"/>
    <property type="evidence" value="ECO:0007669"/>
    <property type="project" value="InterPro"/>
</dbReference>
<dbReference type="CDD" id="cd03190">
    <property type="entry name" value="GST_C_Omega_like"/>
    <property type="match status" value="1"/>
</dbReference>
<dbReference type="STRING" id="947166.A0A1D1VKC3"/>
<reference evidence="1 2" key="1">
    <citation type="journal article" date="2016" name="Nat. Commun.">
        <title>Extremotolerant tardigrade genome and improved radiotolerance of human cultured cells by tardigrade-unique protein.</title>
        <authorList>
            <person name="Hashimoto T."/>
            <person name="Horikawa D.D."/>
            <person name="Saito Y."/>
            <person name="Kuwahara H."/>
            <person name="Kozuka-Hata H."/>
            <person name="Shin-I T."/>
            <person name="Minakuchi Y."/>
            <person name="Ohishi K."/>
            <person name="Motoyama A."/>
            <person name="Aizu T."/>
            <person name="Enomoto A."/>
            <person name="Kondo K."/>
            <person name="Tanaka S."/>
            <person name="Hara Y."/>
            <person name="Koshikawa S."/>
            <person name="Sagara H."/>
            <person name="Miura T."/>
            <person name="Yokobori S."/>
            <person name="Miyagawa K."/>
            <person name="Suzuki Y."/>
            <person name="Kubo T."/>
            <person name="Oyama M."/>
            <person name="Kohara Y."/>
            <person name="Fujiyama A."/>
            <person name="Arakawa K."/>
            <person name="Katayama T."/>
            <person name="Toyoda A."/>
            <person name="Kunieda T."/>
        </authorList>
    </citation>
    <scope>NUCLEOTIDE SEQUENCE [LARGE SCALE GENOMIC DNA]</scope>
    <source>
        <strain evidence="1 2">YOKOZUNA-1</strain>
    </source>
</reference>
<dbReference type="SUPFAM" id="SSF47616">
    <property type="entry name" value="GST C-terminal domain-like"/>
    <property type="match status" value="1"/>
</dbReference>
<evidence type="ECO:0008006" key="3">
    <source>
        <dbReference type="Google" id="ProtNLM"/>
    </source>
</evidence>
<dbReference type="OrthoDB" id="2309723at2759"/>
<dbReference type="Pfam" id="PF13410">
    <property type="entry name" value="GST_C_2"/>
    <property type="match status" value="1"/>
</dbReference>
<keyword evidence="2" id="KW-1185">Reference proteome</keyword>
<proteinExistence type="predicted"/>
<dbReference type="AlphaFoldDB" id="A0A1D1VKC3"/>
<dbReference type="PANTHER" id="PTHR32419:SF6">
    <property type="entry name" value="GLUTATHIONE S-TRANSFERASE OMEGA-LIKE 1-RELATED"/>
    <property type="match status" value="1"/>
</dbReference>
<name>A0A1D1VKC3_RAMVA</name>
<organism evidence="1 2">
    <name type="scientific">Ramazzottius varieornatus</name>
    <name type="common">Water bear</name>
    <name type="synonym">Tardigrade</name>
    <dbReference type="NCBI Taxonomy" id="947166"/>
    <lineage>
        <taxon>Eukaryota</taxon>
        <taxon>Metazoa</taxon>
        <taxon>Ecdysozoa</taxon>
        <taxon>Tardigrada</taxon>
        <taxon>Eutardigrada</taxon>
        <taxon>Parachela</taxon>
        <taxon>Hypsibioidea</taxon>
        <taxon>Ramazzottiidae</taxon>
        <taxon>Ramazzottius</taxon>
    </lineage>
</organism>
<gene>
    <name evidence="1" type="primary">RvY_12679-1</name>
    <name evidence="1" type="synonym">RvY_12679.1</name>
    <name evidence="1" type="ORF">RvY_12679</name>
</gene>
<dbReference type="InterPro" id="IPR047047">
    <property type="entry name" value="GST_Omega-like_C"/>
</dbReference>
<evidence type="ECO:0000313" key="1">
    <source>
        <dbReference type="EMBL" id="GAV02067.1"/>
    </source>
</evidence>
<dbReference type="Gene3D" id="1.20.1050.10">
    <property type="match status" value="1"/>
</dbReference>
<protein>
    <recommendedName>
        <fullName evidence="3">GST C-terminal domain-containing protein</fullName>
    </recommendedName>
</protein>
<dbReference type="InterPro" id="IPR016639">
    <property type="entry name" value="GST_Omega/GSH"/>
</dbReference>
<accession>A0A1D1VKC3</accession>
<dbReference type="EMBL" id="BDGG01000008">
    <property type="protein sequence ID" value="GAV02067.1"/>
    <property type="molecule type" value="Genomic_DNA"/>
</dbReference>
<dbReference type="PANTHER" id="PTHR32419">
    <property type="entry name" value="GLUTATHIONYL-HYDROQUINONE REDUCTASE"/>
    <property type="match status" value="1"/>
</dbReference>
<sequence>MLHEKRYLTGNDITEADIRLFTTLVRFDSVYHTHFKCNRRRIIDYKNIWGYLRDIYQTAGIGETVNMEHIVNHYYQSHTHINPHGIVPIGPVLDFNSVHERGKMLVDTTVGPVGGAGAP</sequence>
<dbReference type="Proteomes" id="UP000186922">
    <property type="component" value="Unassembled WGS sequence"/>
</dbReference>
<comment type="caution">
    <text evidence="1">The sequence shown here is derived from an EMBL/GenBank/DDBJ whole genome shotgun (WGS) entry which is preliminary data.</text>
</comment>
<dbReference type="GO" id="GO:0005737">
    <property type="term" value="C:cytoplasm"/>
    <property type="evidence" value="ECO:0007669"/>
    <property type="project" value="TreeGrafter"/>
</dbReference>
<evidence type="ECO:0000313" key="2">
    <source>
        <dbReference type="Proteomes" id="UP000186922"/>
    </source>
</evidence>